<reference evidence="3" key="1">
    <citation type="submission" date="2019-09" db="EMBL/GenBank/DDBJ databases">
        <title>Antimicrobial potential of Antarctic Bacteria.</title>
        <authorList>
            <person name="Benaud N."/>
            <person name="Edwards R.J."/>
            <person name="Ferrari B.C."/>
        </authorList>
    </citation>
    <scope>NUCLEOTIDE SEQUENCE [LARGE SCALE GENOMIC DNA]</scope>
    <source>
        <strain evidence="3">SPB151</strain>
    </source>
</reference>
<evidence type="ECO:0008006" key="4">
    <source>
        <dbReference type="Google" id="ProtNLM"/>
    </source>
</evidence>
<name>A0A7G6WU69_9ACTN</name>
<dbReference type="Proteomes" id="UP000515563">
    <property type="component" value="Chromosome"/>
</dbReference>
<dbReference type="KEGG" id="kqi:F1D05_05940"/>
<dbReference type="PROSITE" id="PS51257">
    <property type="entry name" value="PROKAR_LIPOPROTEIN"/>
    <property type="match status" value="1"/>
</dbReference>
<keyword evidence="1" id="KW-0732">Signal</keyword>
<reference evidence="2 3" key="2">
    <citation type="journal article" date="2020" name="Microbiol. Resour. Announc.">
        <title>Antarctic desert soil bacteria exhibit high novel natural product potential, evaluated through long-read genome sequencing and comparative genomics.</title>
        <authorList>
            <person name="Benaud N."/>
            <person name="Edwards R.J."/>
            <person name="Amos T.G."/>
            <person name="D'Agostino P.M."/>
            <person name="Gutierrez-Chavez C."/>
            <person name="Montgomery K."/>
            <person name="Nicetic I."/>
            <person name="Ferrari B.C."/>
        </authorList>
    </citation>
    <scope>NUCLEOTIDE SEQUENCE [LARGE SCALE GENOMIC DNA]</scope>
    <source>
        <strain evidence="2 3">SPB151</strain>
    </source>
</reference>
<keyword evidence="3" id="KW-1185">Reference proteome</keyword>
<gene>
    <name evidence="2" type="ORF">F1D05_05940</name>
</gene>
<proteinExistence type="predicted"/>
<protein>
    <recommendedName>
        <fullName evidence="4">Lipoprotein</fullName>
    </recommendedName>
</protein>
<dbReference type="EMBL" id="CP043661">
    <property type="protein sequence ID" value="QNE17534.1"/>
    <property type="molecule type" value="Genomic_DNA"/>
</dbReference>
<feature type="signal peptide" evidence="1">
    <location>
        <begin position="1"/>
        <end position="23"/>
    </location>
</feature>
<organism evidence="2 3">
    <name type="scientific">Kribbella qitaiheensis</name>
    <dbReference type="NCBI Taxonomy" id="1544730"/>
    <lineage>
        <taxon>Bacteria</taxon>
        <taxon>Bacillati</taxon>
        <taxon>Actinomycetota</taxon>
        <taxon>Actinomycetes</taxon>
        <taxon>Propionibacteriales</taxon>
        <taxon>Kribbellaceae</taxon>
        <taxon>Kribbella</taxon>
    </lineage>
</organism>
<dbReference type="RefSeq" id="WP_185446361.1">
    <property type="nucleotide sequence ID" value="NZ_CP043661.1"/>
</dbReference>
<accession>A0A7G6WU69</accession>
<evidence type="ECO:0000313" key="3">
    <source>
        <dbReference type="Proteomes" id="UP000515563"/>
    </source>
</evidence>
<feature type="chain" id="PRO_5038896732" description="Lipoprotein" evidence="1">
    <location>
        <begin position="24"/>
        <end position="161"/>
    </location>
</feature>
<evidence type="ECO:0000313" key="2">
    <source>
        <dbReference type="EMBL" id="QNE17534.1"/>
    </source>
</evidence>
<sequence length="161" mass="17505">MRNSGWCFAVLFLTLAGCSQSPAAGAGKTDGLKVGDMISEYRAEAATLKLADGWGWPGDQSFLAKTEDGHNVVYQPGFGRQAADRRWYCSWVSKALAGGATSKDREGALAEALKVRQTYYYTTSLQAESRTFFEDVLRRASLGDLAPIAGDFQQNCTKESI</sequence>
<evidence type="ECO:0000256" key="1">
    <source>
        <dbReference type="SAM" id="SignalP"/>
    </source>
</evidence>
<dbReference type="AlphaFoldDB" id="A0A7G6WU69"/>